<dbReference type="PIRSF" id="PIRSF002599">
    <property type="entry name" value="Cold_shock_A"/>
    <property type="match status" value="1"/>
</dbReference>
<evidence type="ECO:0000313" key="4">
    <source>
        <dbReference type="EMBL" id="MBC8770269.1"/>
    </source>
</evidence>
<dbReference type="SUPFAM" id="SSF50249">
    <property type="entry name" value="Nucleic acid-binding proteins"/>
    <property type="match status" value="1"/>
</dbReference>
<dbReference type="Proteomes" id="UP000618952">
    <property type="component" value="Unassembled WGS sequence"/>
</dbReference>
<dbReference type="InterPro" id="IPR012340">
    <property type="entry name" value="NA-bd_OB-fold"/>
</dbReference>
<keyword evidence="2" id="KW-0963">Cytoplasm</keyword>
<dbReference type="PROSITE" id="PS51857">
    <property type="entry name" value="CSD_2"/>
    <property type="match status" value="1"/>
</dbReference>
<dbReference type="InterPro" id="IPR012156">
    <property type="entry name" value="Cold_shock_CspA"/>
</dbReference>
<dbReference type="EMBL" id="JACLHY010000030">
    <property type="protein sequence ID" value="MBC8770269.1"/>
    <property type="molecule type" value="Genomic_DNA"/>
</dbReference>
<dbReference type="CDD" id="cd04458">
    <property type="entry name" value="CSP_CDS"/>
    <property type="match status" value="1"/>
</dbReference>
<comment type="subcellular location">
    <subcellularLocation>
        <location evidence="1">Cytoplasm</location>
    </subcellularLocation>
</comment>
<evidence type="ECO:0000313" key="5">
    <source>
        <dbReference type="Proteomes" id="UP000618952"/>
    </source>
</evidence>
<dbReference type="PANTHER" id="PTHR11544">
    <property type="entry name" value="COLD SHOCK DOMAIN CONTAINING PROTEINS"/>
    <property type="match status" value="1"/>
</dbReference>
<dbReference type="Gene3D" id="2.40.50.140">
    <property type="entry name" value="Nucleic acid-binding proteins"/>
    <property type="match status" value="1"/>
</dbReference>
<name>A0ABR7QT67_9FLAO</name>
<evidence type="ECO:0000256" key="2">
    <source>
        <dbReference type="ARBA" id="ARBA00022490"/>
    </source>
</evidence>
<dbReference type="Pfam" id="PF00313">
    <property type="entry name" value="CSD"/>
    <property type="match status" value="1"/>
</dbReference>
<reference evidence="4 5" key="1">
    <citation type="submission" date="2020-08" db="EMBL/GenBank/DDBJ databases">
        <title>Arenibacter gaetbuli sp. nov., isolated from a sand dune.</title>
        <authorList>
            <person name="Park S."/>
            <person name="Yoon J.-H."/>
        </authorList>
    </citation>
    <scope>NUCLEOTIDE SEQUENCE [LARGE SCALE GENOMIC DNA]</scope>
    <source>
        <strain evidence="4 5">BSSL-BM3</strain>
    </source>
</reference>
<accession>A0ABR7QT67</accession>
<sequence>MKEGTVKFYNKTKKFGFISLKDSDEEYFVHASNVNGKIKKNDKVTFEIEKGEKGLSAVNVRVV</sequence>
<comment type="caution">
    <text evidence="4">The sequence shown here is derived from an EMBL/GenBank/DDBJ whole genome shotgun (WGS) entry which is preliminary data.</text>
</comment>
<evidence type="ECO:0000259" key="3">
    <source>
        <dbReference type="PROSITE" id="PS51857"/>
    </source>
</evidence>
<proteinExistence type="predicted"/>
<dbReference type="InterPro" id="IPR050181">
    <property type="entry name" value="Cold_shock_domain"/>
</dbReference>
<dbReference type="InterPro" id="IPR011129">
    <property type="entry name" value="CSD"/>
</dbReference>
<keyword evidence="5" id="KW-1185">Reference proteome</keyword>
<evidence type="ECO:0000256" key="1">
    <source>
        <dbReference type="ARBA" id="ARBA00004496"/>
    </source>
</evidence>
<dbReference type="PRINTS" id="PR00050">
    <property type="entry name" value="COLDSHOCK"/>
</dbReference>
<organism evidence="4 5">
    <name type="scientific">Arenibacter arenosicollis</name>
    <dbReference type="NCBI Taxonomy" id="2762274"/>
    <lineage>
        <taxon>Bacteria</taxon>
        <taxon>Pseudomonadati</taxon>
        <taxon>Bacteroidota</taxon>
        <taxon>Flavobacteriia</taxon>
        <taxon>Flavobacteriales</taxon>
        <taxon>Flavobacteriaceae</taxon>
        <taxon>Arenibacter</taxon>
    </lineage>
</organism>
<dbReference type="InterPro" id="IPR002059">
    <property type="entry name" value="CSP_DNA-bd"/>
</dbReference>
<gene>
    <name evidence="4" type="ORF">H4O18_19880</name>
</gene>
<dbReference type="SMART" id="SM00357">
    <property type="entry name" value="CSP"/>
    <property type="match status" value="1"/>
</dbReference>
<protein>
    <submittedName>
        <fullName evidence="4">Cold shock domain-containing protein</fullName>
    </submittedName>
</protein>
<feature type="domain" description="CSD" evidence="3">
    <location>
        <begin position="1"/>
        <end position="62"/>
    </location>
</feature>